<dbReference type="GO" id="GO:0000287">
    <property type="term" value="F:magnesium ion binding"/>
    <property type="evidence" value="ECO:0007669"/>
    <property type="project" value="TreeGrafter"/>
</dbReference>
<evidence type="ECO:0000313" key="1">
    <source>
        <dbReference type="EMBL" id="ANE49073.1"/>
    </source>
</evidence>
<dbReference type="SFLD" id="SFLDG01140">
    <property type="entry name" value="C2.B:_Phosphomannomutase_and_P"/>
    <property type="match status" value="1"/>
</dbReference>
<dbReference type="PATRIC" id="fig|1178515.4.peg.4154"/>
<dbReference type="SFLD" id="SFLDS00003">
    <property type="entry name" value="Haloacid_Dehalogenase"/>
    <property type="match status" value="1"/>
</dbReference>
<dbReference type="InterPro" id="IPR036412">
    <property type="entry name" value="HAD-like_sf"/>
</dbReference>
<protein>
    <submittedName>
        <fullName evidence="1">Hydrolase</fullName>
    </submittedName>
</protein>
<dbReference type="RefSeq" id="WP_068611243.1">
    <property type="nucleotide sequence ID" value="NZ_CP011388.1"/>
</dbReference>
<dbReference type="NCBIfam" id="TIGR00099">
    <property type="entry name" value="Cof-subfamily"/>
    <property type="match status" value="1"/>
</dbReference>
<dbReference type="GO" id="GO:0005829">
    <property type="term" value="C:cytosol"/>
    <property type="evidence" value="ECO:0007669"/>
    <property type="project" value="TreeGrafter"/>
</dbReference>
<dbReference type="OrthoDB" id="9790031at2"/>
<dbReference type="GO" id="GO:0016791">
    <property type="term" value="F:phosphatase activity"/>
    <property type="evidence" value="ECO:0007669"/>
    <property type="project" value="TreeGrafter"/>
</dbReference>
<dbReference type="EMBL" id="CP011388">
    <property type="protein sequence ID" value="ANE49073.1"/>
    <property type="molecule type" value="Genomic_DNA"/>
</dbReference>
<dbReference type="Pfam" id="PF08282">
    <property type="entry name" value="Hydrolase_3"/>
    <property type="match status" value="1"/>
</dbReference>
<dbReference type="KEGG" id="pswu:SY83_20520"/>
<dbReference type="InterPro" id="IPR023214">
    <property type="entry name" value="HAD_sf"/>
</dbReference>
<name>A0A172TQN2_9BACL</name>
<dbReference type="CDD" id="cd07516">
    <property type="entry name" value="HAD_Pase"/>
    <property type="match status" value="1"/>
</dbReference>
<dbReference type="SUPFAM" id="SSF56784">
    <property type="entry name" value="HAD-like"/>
    <property type="match status" value="1"/>
</dbReference>
<dbReference type="PANTHER" id="PTHR10000:SF8">
    <property type="entry name" value="HAD SUPERFAMILY HYDROLASE-LIKE, TYPE 3"/>
    <property type="match status" value="1"/>
</dbReference>
<dbReference type="InterPro" id="IPR000150">
    <property type="entry name" value="Cof"/>
</dbReference>
<sequence length="269" mass="29907">MTYRLIALDVDGTLLTDDHQLTELTKGTIRRVYEQGCGVVLCTGRSPVSTLPVMEKLGLSGTLICHNGAATIASADRSVLHEFAYDVKKIEPLISYCREHGIHFDVNTSFEMYVENLTPEANSMYEQFYIQPKVVDNVLDLDFPIVKFTCAAPKEEMDRIEKEWALLSTELRIIRSGDIFIDVMHAQAHKGSALKALTEVLGVRQEEVVAMGNYYNDIEMLTFAGLGIAMENSPEAVKLAADAVTASNNEDGVHQAIERYVSTDQKQNL</sequence>
<dbReference type="Gene3D" id="3.30.1240.10">
    <property type="match status" value="1"/>
</dbReference>
<evidence type="ECO:0000313" key="2">
    <source>
        <dbReference type="Proteomes" id="UP000076927"/>
    </source>
</evidence>
<keyword evidence="1" id="KW-0378">Hydrolase</keyword>
<dbReference type="PANTHER" id="PTHR10000">
    <property type="entry name" value="PHOSPHOSERINE PHOSPHATASE"/>
    <property type="match status" value="1"/>
</dbReference>
<dbReference type="STRING" id="1178515.SY83_20520"/>
<dbReference type="PROSITE" id="PS01228">
    <property type="entry name" value="COF_1"/>
    <property type="match status" value="1"/>
</dbReference>
<gene>
    <name evidence="1" type="ORF">SY83_20520</name>
</gene>
<keyword evidence="2" id="KW-1185">Reference proteome</keyword>
<organism evidence="1 2">
    <name type="scientific">Paenibacillus swuensis</name>
    <dbReference type="NCBI Taxonomy" id="1178515"/>
    <lineage>
        <taxon>Bacteria</taxon>
        <taxon>Bacillati</taxon>
        <taxon>Bacillota</taxon>
        <taxon>Bacilli</taxon>
        <taxon>Bacillales</taxon>
        <taxon>Paenibacillaceae</taxon>
        <taxon>Paenibacillus</taxon>
    </lineage>
</organism>
<dbReference type="InterPro" id="IPR006379">
    <property type="entry name" value="HAD-SF_hydro_IIB"/>
</dbReference>
<accession>A0A172TQN2</accession>
<dbReference type="AlphaFoldDB" id="A0A172TQN2"/>
<dbReference type="NCBIfam" id="TIGR01484">
    <property type="entry name" value="HAD-SF-IIB"/>
    <property type="match status" value="1"/>
</dbReference>
<reference evidence="1 2" key="1">
    <citation type="submission" date="2015-01" db="EMBL/GenBank/DDBJ databases">
        <title>Paenibacillus swuensis/DY6/whole genome sequencing.</title>
        <authorList>
            <person name="Kim M.K."/>
            <person name="Srinivasan S."/>
            <person name="Lee J.-J."/>
        </authorList>
    </citation>
    <scope>NUCLEOTIDE SEQUENCE [LARGE SCALE GENOMIC DNA]</scope>
    <source>
        <strain evidence="1 2">DY6</strain>
    </source>
</reference>
<dbReference type="Proteomes" id="UP000076927">
    <property type="component" value="Chromosome"/>
</dbReference>
<dbReference type="Gene3D" id="3.40.50.1000">
    <property type="entry name" value="HAD superfamily/HAD-like"/>
    <property type="match status" value="1"/>
</dbReference>
<proteinExistence type="predicted"/>